<feature type="region of interest" description="Disordered" evidence="1">
    <location>
        <begin position="1"/>
        <end position="26"/>
    </location>
</feature>
<feature type="compositionally biased region" description="Low complexity" evidence="1">
    <location>
        <begin position="9"/>
        <end position="26"/>
    </location>
</feature>
<dbReference type="VEuPathDB" id="FungiDB:JI435_410660"/>
<proteinExistence type="predicted"/>
<accession>A0A7U2F4H8</accession>
<dbReference type="AlphaFoldDB" id="A0A7U2F4H8"/>
<organism evidence="2 3">
    <name type="scientific">Phaeosphaeria nodorum (strain SN15 / ATCC MYA-4574 / FGSC 10173)</name>
    <name type="common">Glume blotch fungus</name>
    <name type="synonym">Parastagonospora nodorum</name>
    <dbReference type="NCBI Taxonomy" id="321614"/>
    <lineage>
        <taxon>Eukaryota</taxon>
        <taxon>Fungi</taxon>
        <taxon>Dikarya</taxon>
        <taxon>Ascomycota</taxon>
        <taxon>Pezizomycotina</taxon>
        <taxon>Dothideomycetes</taxon>
        <taxon>Pleosporomycetidae</taxon>
        <taxon>Pleosporales</taxon>
        <taxon>Pleosporineae</taxon>
        <taxon>Phaeosphaeriaceae</taxon>
        <taxon>Parastagonospora</taxon>
    </lineage>
</organism>
<sequence length="58" mass="6135">MTGGHGLFGESYSSRSTGSGSNTATSEPFCSRLALGLAASYWVTQRLGCGFMLQERLV</sequence>
<protein>
    <submittedName>
        <fullName evidence="2">Uncharacterized protein</fullName>
    </submittedName>
</protein>
<dbReference type="EMBL" id="CP069029">
    <property type="protein sequence ID" value="QRC97503.1"/>
    <property type="molecule type" value="Genomic_DNA"/>
</dbReference>
<evidence type="ECO:0000256" key="1">
    <source>
        <dbReference type="SAM" id="MobiDB-lite"/>
    </source>
</evidence>
<gene>
    <name evidence="2" type="ORF">JI435_410660</name>
</gene>
<evidence type="ECO:0000313" key="2">
    <source>
        <dbReference type="EMBL" id="QRC97503.1"/>
    </source>
</evidence>
<evidence type="ECO:0000313" key="3">
    <source>
        <dbReference type="Proteomes" id="UP000663193"/>
    </source>
</evidence>
<dbReference type="Proteomes" id="UP000663193">
    <property type="component" value="Chromosome 7"/>
</dbReference>
<keyword evidence="3" id="KW-1185">Reference proteome</keyword>
<reference evidence="3" key="1">
    <citation type="journal article" date="2021" name="BMC Genomics">
        <title>Chromosome-level genome assembly and manually-curated proteome of model necrotroph Parastagonospora nodorum Sn15 reveals a genome-wide trove of candidate effector homologs, and redundancy of virulence-related functions within an accessory chromosome.</title>
        <authorList>
            <person name="Bertazzoni S."/>
            <person name="Jones D.A.B."/>
            <person name="Phan H.T."/>
            <person name="Tan K.-C."/>
            <person name="Hane J.K."/>
        </authorList>
    </citation>
    <scope>NUCLEOTIDE SEQUENCE [LARGE SCALE GENOMIC DNA]</scope>
    <source>
        <strain evidence="3">SN15 / ATCC MYA-4574 / FGSC 10173)</strain>
    </source>
</reference>
<name>A0A7U2F4H8_PHANO</name>